<protein>
    <submittedName>
        <fullName evidence="1">Uncharacterized protein</fullName>
    </submittedName>
</protein>
<sequence>MNQGIAICYVSDLLWLKFLNKLKNLRLQMYQQSCKSNTLNLKFIHKILDLAIGNDEQHDKIIKIRNEWLEKNGQEIQ</sequence>
<organism evidence="1 2">
    <name type="scientific">Paramecium pentaurelia</name>
    <dbReference type="NCBI Taxonomy" id="43138"/>
    <lineage>
        <taxon>Eukaryota</taxon>
        <taxon>Sar</taxon>
        <taxon>Alveolata</taxon>
        <taxon>Ciliophora</taxon>
        <taxon>Intramacronucleata</taxon>
        <taxon>Oligohymenophorea</taxon>
        <taxon>Peniculida</taxon>
        <taxon>Parameciidae</taxon>
        <taxon>Paramecium</taxon>
    </lineage>
</organism>
<proteinExistence type="predicted"/>
<evidence type="ECO:0000313" key="2">
    <source>
        <dbReference type="Proteomes" id="UP000689195"/>
    </source>
</evidence>
<accession>A0A8S1YFG9</accession>
<keyword evidence="2" id="KW-1185">Reference proteome</keyword>
<name>A0A8S1YFG9_9CILI</name>
<gene>
    <name evidence="1" type="ORF">PPENT_87.1.T1700001</name>
</gene>
<dbReference type="EMBL" id="CAJJDO010000170">
    <property type="protein sequence ID" value="CAD8212620.1"/>
    <property type="molecule type" value="Genomic_DNA"/>
</dbReference>
<reference evidence="1" key="1">
    <citation type="submission" date="2021-01" db="EMBL/GenBank/DDBJ databases">
        <authorList>
            <consortium name="Genoscope - CEA"/>
            <person name="William W."/>
        </authorList>
    </citation>
    <scope>NUCLEOTIDE SEQUENCE</scope>
</reference>
<comment type="caution">
    <text evidence="1">The sequence shown here is derived from an EMBL/GenBank/DDBJ whole genome shotgun (WGS) entry which is preliminary data.</text>
</comment>
<dbReference type="AlphaFoldDB" id="A0A8S1YFG9"/>
<dbReference type="Proteomes" id="UP000689195">
    <property type="component" value="Unassembled WGS sequence"/>
</dbReference>
<evidence type="ECO:0000313" key="1">
    <source>
        <dbReference type="EMBL" id="CAD8212620.1"/>
    </source>
</evidence>